<reference evidence="1" key="1">
    <citation type="journal article" date="2023" name="IScience">
        <title>Live-bearing cockroach genome reveals convergent evolutionary mechanisms linked to viviparity in insects and beyond.</title>
        <authorList>
            <person name="Fouks B."/>
            <person name="Harrison M.C."/>
            <person name="Mikhailova A.A."/>
            <person name="Marchal E."/>
            <person name="English S."/>
            <person name="Carruthers M."/>
            <person name="Jennings E.C."/>
            <person name="Chiamaka E.L."/>
            <person name="Frigard R.A."/>
            <person name="Pippel M."/>
            <person name="Attardo G.M."/>
            <person name="Benoit J.B."/>
            <person name="Bornberg-Bauer E."/>
            <person name="Tobe S.S."/>
        </authorList>
    </citation>
    <scope>NUCLEOTIDE SEQUENCE</scope>
    <source>
        <strain evidence="1">Stay&amp;Tobe</strain>
    </source>
</reference>
<proteinExistence type="predicted"/>
<organism evidence="1 2">
    <name type="scientific">Diploptera punctata</name>
    <name type="common">Pacific beetle cockroach</name>
    <dbReference type="NCBI Taxonomy" id="6984"/>
    <lineage>
        <taxon>Eukaryota</taxon>
        <taxon>Metazoa</taxon>
        <taxon>Ecdysozoa</taxon>
        <taxon>Arthropoda</taxon>
        <taxon>Hexapoda</taxon>
        <taxon>Insecta</taxon>
        <taxon>Pterygota</taxon>
        <taxon>Neoptera</taxon>
        <taxon>Polyneoptera</taxon>
        <taxon>Dictyoptera</taxon>
        <taxon>Blattodea</taxon>
        <taxon>Blaberoidea</taxon>
        <taxon>Blaberidae</taxon>
        <taxon>Diplopterinae</taxon>
        <taxon>Diploptera</taxon>
    </lineage>
</organism>
<evidence type="ECO:0000313" key="1">
    <source>
        <dbReference type="EMBL" id="KAJ9593161.1"/>
    </source>
</evidence>
<name>A0AAD8A6Z4_DIPPU</name>
<sequence>LTSICKCTAGLSENEVINLLNHYLYVSVFDRAFSVSICVKAFLNELKIL</sequence>
<dbReference type="AlphaFoldDB" id="A0AAD8A6Z4"/>
<gene>
    <name evidence="1" type="ORF">L9F63_015292</name>
</gene>
<dbReference type="Proteomes" id="UP001233999">
    <property type="component" value="Unassembled WGS sequence"/>
</dbReference>
<dbReference type="EMBL" id="JASPKZ010003458">
    <property type="protein sequence ID" value="KAJ9593161.1"/>
    <property type="molecule type" value="Genomic_DNA"/>
</dbReference>
<comment type="caution">
    <text evidence="1">The sequence shown here is derived from an EMBL/GenBank/DDBJ whole genome shotgun (WGS) entry which is preliminary data.</text>
</comment>
<feature type="non-terminal residue" evidence="1">
    <location>
        <position position="49"/>
    </location>
</feature>
<reference evidence="1" key="2">
    <citation type="submission" date="2023-05" db="EMBL/GenBank/DDBJ databases">
        <authorList>
            <person name="Fouks B."/>
        </authorList>
    </citation>
    <scope>NUCLEOTIDE SEQUENCE</scope>
    <source>
        <strain evidence="1">Stay&amp;Tobe</strain>
        <tissue evidence="1">Testes</tissue>
    </source>
</reference>
<protein>
    <submittedName>
        <fullName evidence="1">Uncharacterized protein</fullName>
    </submittedName>
</protein>
<evidence type="ECO:0000313" key="2">
    <source>
        <dbReference type="Proteomes" id="UP001233999"/>
    </source>
</evidence>
<accession>A0AAD8A6Z4</accession>
<keyword evidence="2" id="KW-1185">Reference proteome</keyword>
<feature type="non-terminal residue" evidence="1">
    <location>
        <position position="1"/>
    </location>
</feature>